<name>A0A0A0J1D4_9MICO</name>
<reference evidence="1 2" key="1">
    <citation type="submission" date="2013-08" db="EMBL/GenBank/DDBJ databases">
        <title>The genome sequence of Knoellia sinensis.</title>
        <authorList>
            <person name="Zhu W."/>
            <person name="Wang G."/>
        </authorList>
    </citation>
    <scope>NUCLEOTIDE SEQUENCE [LARGE SCALE GENOMIC DNA]</scope>
    <source>
        <strain evidence="1 2">KCTC 19936</strain>
    </source>
</reference>
<accession>A0A0A0J1D4</accession>
<organism evidence="1 2">
    <name type="scientific">Knoellia sinensis KCTC 19936</name>
    <dbReference type="NCBI Taxonomy" id="1385520"/>
    <lineage>
        <taxon>Bacteria</taxon>
        <taxon>Bacillati</taxon>
        <taxon>Actinomycetota</taxon>
        <taxon>Actinomycetes</taxon>
        <taxon>Micrococcales</taxon>
        <taxon>Intrasporangiaceae</taxon>
        <taxon>Knoellia</taxon>
    </lineage>
</organism>
<keyword evidence="2" id="KW-1185">Reference proteome</keyword>
<dbReference type="AlphaFoldDB" id="A0A0A0J1D4"/>
<sequence>MGLLHQTRDELARHLDELGVNPANYHLFGAHVDDAFVLDRRPHGWVVFYSERGGEDILGIHSTGSAACADLFAHVTADEHVFFTLVAGPAPSARADAEFDRWLRDRGTTRDELVPRDWKTDDVPWVPGSRWRRYFVRTLTVRELQHRLT</sequence>
<gene>
    <name evidence="1" type="ORF">N802_13655</name>
</gene>
<evidence type="ECO:0000313" key="1">
    <source>
        <dbReference type="EMBL" id="KGN29431.1"/>
    </source>
</evidence>
<protein>
    <submittedName>
        <fullName evidence="1">Uncharacterized protein</fullName>
    </submittedName>
</protein>
<proteinExistence type="predicted"/>
<dbReference type="EMBL" id="AVPJ01000040">
    <property type="protein sequence ID" value="KGN29431.1"/>
    <property type="molecule type" value="Genomic_DNA"/>
</dbReference>
<evidence type="ECO:0000313" key="2">
    <source>
        <dbReference type="Proteomes" id="UP000030002"/>
    </source>
</evidence>
<dbReference type="Proteomes" id="UP000030002">
    <property type="component" value="Unassembled WGS sequence"/>
</dbReference>
<comment type="caution">
    <text evidence="1">The sequence shown here is derived from an EMBL/GenBank/DDBJ whole genome shotgun (WGS) entry which is preliminary data.</text>
</comment>